<dbReference type="InterPro" id="IPR003877">
    <property type="entry name" value="SPRY_dom"/>
</dbReference>
<dbReference type="Gene3D" id="3.40.50.300">
    <property type="entry name" value="P-loop containing nucleotide triphosphate hydrolases"/>
    <property type="match status" value="1"/>
</dbReference>
<dbReference type="GO" id="GO:0000380">
    <property type="term" value="P:alternative mRNA splicing, via spliceosome"/>
    <property type="evidence" value="ECO:0007669"/>
    <property type="project" value="TreeGrafter"/>
</dbReference>
<name>A0A540LPA6_MALBA</name>
<dbReference type="InterPro" id="IPR027417">
    <property type="entry name" value="P-loop_NTPase"/>
</dbReference>
<dbReference type="SUPFAM" id="SSF52540">
    <property type="entry name" value="P-loop containing nucleoside triphosphate hydrolases"/>
    <property type="match status" value="1"/>
</dbReference>
<dbReference type="InterPro" id="IPR043136">
    <property type="entry name" value="B30.2/SPRY_sf"/>
</dbReference>
<evidence type="ECO:0000313" key="5">
    <source>
        <dbReference type="EMBL" id="TQD88310.1"/>
    </source>
</evidence>
<dbReference type="SUPFAM" id="SSF49899">
    <property type="entry name" value="Concanavalin A-like lectins/glucanases"/>
    <property type="match status" value="1"/>
</dbReference>
<dbReference type="InterPro" id="IPR013320">
    <property type="entry name" value="ConA-like_dom_sf"/>
</dbReference>
<dbReference type="InterPro" id="IPR035778">
    <property type="entry name" value="SPRY_hnRNP_U"/>
</dbReference>
<dbReference type="SMART" id="SM00449">
    <property type="entry name" value="SPRY"/>
    <property type="match status" value="1"/>
</dbReference>
<dbReference type="GO" id="GO:0003723">
    <property type="term" value="F:RNA binding"/>
    <property type="evidence" value="ECO:0007669"/>
    <property type="project" value="TreeGrafter"/>
</dbReference>
<dbReference type="AlphaFoldDB" id="A0A540LPA6"/>
<dbReference type="GO" id="GO:0005634">
    <property type="term" value="C:nucleus"/>
    <property type="evidence" value="ECO:0007669"/>
    <property type="project" value="UniProtKB-SubCell"/>
</dbReference>
<proteinExistence type="predicted"/>
<keyword evidence="2" id="KW-0539">Nucleus</keyword>
<accession>A0A540LPA6</accession>
<dbReference type="Gene3D" id="2.60.120.920">
    <property type="match status" value="1"/>
</dbReference>
<comment type="subcellular location">
    <subcellularLocation>
        <location evidence="1">Nucleus</location>
    </subcellularLocation>
</comment>
<dbReference type="Pfam" id="PF00622">
    <property type="entry name" value="SPRY"/>
    <property type="match status" value="1"/>
</dbReference>
<dbReference type="Proteomes" id="UP000315295">
    <property type="component" value="Unassembled WGS sequence"/>
</dbReference>
<evidence type="ECO:0000313" key="6">
    <source>
        <dbReference type="Proteomes" id="UP000315295"/>
    </source>
</evidence>
<comment type="caution">
    <text evidence="5">The sequence shown here is derived from an EMBL/GenBank/DDBJ whole genome shotgun (WGS) entry which is preliminary data.</text>
</comment>
<protein>
    <recommendedName>
        <fullName evidence="4">SPRY domain-containing protein</fullName>
    </recommendedName>
</protein>
<organism evidence="5 6">
    <name type="scientific">Malus baccata</name>
    <name type="common">Siberian crab apple</name>
    <name type="synonym">Pyrus baccata</name>
    <dbReference type="NCBI Taxonomy" id="106549"/>
    <lineage>
        <taxon>Eukaryota</taxon>
        <taxon>Viridiplantae</taxon>
        <taxon>Streptophyta</taxon>
        <taxon>Embryophyta</taxon>
        <taxon>Tracheophyta</taxon>
        <taxon>Spermatophyta</taxon>
        <taxon>Magnoliopsida</taxon>
        <taxon>eudicotyledons</taxon>
        <taxon>Gunneridae</taxon>
        <taxon>Pentapetalae</taxon>
        <taxon>rosids</taxon>
        <taxon>fabids</taxon>
        <taxon>Rosales</taxon>
        <taxon>Rosaceae</taxon>
        <taxon>Amygdaloideae</taxon>
        <taxon>Maleae</taxon>
        <taxon>Malus</taxon>
    </lineage>
</organism>
<evidence type="ECO:0000256" key="1">
    <source>
        <dbReference type="ARBA" id="ARBA00004123"/>
    </source>
</evidence>
<dbReference type="PANTHER" id="PTHR12381:SF56">
    <property type="entry name" value="B30.2_SPRY DOMAIN-CONTAINING PROTEIN-RELATED"/>
    <property type="match status" value="1"/>
</dbReference>
<feature type="region of interest" description="Disordered" evidence="3">
    <location>
        <begin position="1"/>
        <end position="40"/>
    </location>
</feature>
<reference evidence="5 6" key="1">
    <citation type="journal article" date="2019" name="G3 (Bethesda)">
        <title>Sequencing of a Wild Apple (Malus baccata) Genome Unravels the Differences Between Cultivated and Wild Apple Species Regarding Disease Resistance and Cold Tolerance.</title>
        <authorList>
            <person name="Chen X."/>
        </authorList>
    </citation>
    <scope>NUCLEOTIDE SEQUENCE [LARGE SCALE GENOMIC DNA]</scope>
    <source>
        <strain evidence="6">cv. Shandingzi</strain>
        <tissue evidence="5">Leaves</tissue>
    </source>
</reference>
<dbReference type="CDD" id="cd12884">
    <property type="entry name" value="SPRY_hnRNP"/>
    <property type="match status" value="1"/>
</dbReference>
<dbReference type="STRING" id="106549.A0A540LPA6"/>
<keyword evidence="6" id="KW-1185">Reference proteome</keyword>
<dbReference type="PANTHER" id="PTHR12381">
    <property type="entry name" value="HETEROGENEOUS NUCLEAR RIBONUCLEOPROTEIN U FAMILY MEMBER"/>
    <property type="match status" value="1"/>
</dbReference>
<feature type="domain" description="SPRY" evidence="4">
    <location>
        <begin position="84"/>
        <end position="231"/>
    </location>
</feature>
<evidence type="ECO:0000256" key="3">
    <source>
        <dbReference type="SAM" id="MobiDB-lite"/>
    </source>
</evidence>
<dbReference type="EMBL" id="VIEB01000513">
    <property type="protein sequence ID" value="TQD88310.1"/>
    <property type="molecule type" value="Genomic_DNA"/>
</dbReference>
<evidence type="ECO:0000256" key="2">
    <source>
        <dbReference type="ARBA" id="ARBA00023242"/>
    </source>
</evidence>
<feature type="compositionally biased region" description="Basic and acidic residues" evidence="3">
    <location>
        <begin position="17"/>
        <end position="26"/>
    </location>
</feature>
<evidence type="ECO:0000259" key="4">
    <source>
        <dbReference type="SMART" id="SM00449"/>
    </source>
</evidence>
<sequence>MASAKREAPPSEDEPQEALKKARVADDDVSSCSSSSEPLNPKQRVALNRADCALEFFLRGQYGLCDQGFAYCWAGARANVGINGGKYCFGCKIVSYQSVDMEDTKLDQQHLCRLGISRGDDAVGSLGETAFGFGYGGTGKFSYNGKFSDYGEKFGLGDTIVCAVDLEDKSLASIGFYKNGKWLGRATFFKVKVLGVSGVDTAAGKMEWESGFFPHVLLKNVVVELQFSVEDGLVAEDGFKPWACALEDGNAVMGPAFSDPRACEVVMMVGLPASGKTTWAEKWAKQHPEKRYIVLGTNLILDQMKVPGLLRDSNYGERFHFLMNRATDIFNVLLSRAATTPRNYIIDQTNVYKSARKRKLKPFAFFRKIAVVVFPSPEVLSVRSEKRMEEMGKELPAEAVNNMLANFVLPVSKDMRGSDEYFDEAMFVELNREESQRYLDEMKRSLASNDSNTYSVGSSVPTFSPNYGQSLVLPIPPPAPRMTVVQPYPIVSPAPRAVNPSGTYSGYSGSYSGVPRGVTDHYQSYGRPGAPTNPYGSSTSGAYPVGSATTSFTGNAYGHLGGAGDPRSAAPWAPIAPTFVPNPSPPAHGGNFIAYHMELQLLVLSTDIFLLLTLHLMEAITLLGRGTTTDCYKDLTVIILTP</sequence>
<dbReference type="Pfam" id="PF13671">
    <property type="entry name" value="AAA_33"/>
    <property type="match status" value="1"/>
</dbReference>
<gene>
    <name evidence="5" type="ORF">C1H46_026191</name>
</gene>